<evidence type="ECO:0000313" key="2">
    <source>
        <dbReference type="EMBL" id="KKB96841.1"/>
    </source>
</evidence>
<dbReference type="EMBL" id="JYHA01000016">
    <property type="protein sequence ID" value="KKB96841.1"/>
    <property type="molecule type" value="Genomic_DNA"/>
</dbReference>
<dbReference type="Pfam" id="PF01148">
    <property type="entry name" value="CTP_transf_1"/>
    <property type="match status" value="1"/>
</dbReference>
<dbReference type="GO" id="GO:0016779">
    <property type="term" value="F:nucleotidyltransferase activity"/>
    <property type="evidence" value="ECO:0007669"/>
    <property type="project" value="UniProtKB-KW"/>
</dbReference>
<evidence type="ECO:0000256" key="1">
    <source>
        <dbReference type="SAM" id="Phobius"/>
    </source>
</evidence>
<sequence length="207" mass="23512">MIDCQSMTIDLKELKRKLIHLSSMWIVFSLHYLEFSIFIKILHLTSFVVISLDWLRHRNKFITNISNTLFGFVLRDHELVRGKLTGASFMMIAACIVCDFFSLITASFAMSVLIICDSFAAIIGKHFGKNKIADKTLEGCFGFVISGFAIGLFMFYKFELSYYWLVASFSAVIVGALIELYSNKLKIDDNLSIPIAVAITMKLIFNQ</sequence>
<organism evidence="2 3">
    <name type="scientific">Candidatus Arcanibacter lacustris</name>
    <dbReference type="NCBI Taxonomy" id="1607817"/>
    <lineage>
        <taxon>Bacteria</taxon>
        <taxon>Pseudomonadati</taxon>
        <taxon>Pseudomonadota</taxon>
        <taxon>Alphaproteobacteria</taxon>
        <taxon>Rickettsiales</taxon>
        <taxon>Candidatus Arcanibacter</taxon>
    </lineage>
</organism>
<keyword evidence="3" id="KW-1185">Reference proteome</keyword>
<dbReference type="PANTHER" id="PTHR31303:SF1">
    <property type="entry name" value="CTP-DEPENDENT DIACYLGLYCEROL KINASE 1"/>
    <property type="match status" value="1"/>
</dbReference>
<keyword evidence="1" id="KW-0472">Membrane</keyword>
<reference evidence="2 3" key="1">
    <citation type="submission" date="2015-02" db="EMBL/GenBank/DDBJ databases">
        <title>Single cell genomics of a rare environmental alphaproteobacterium provides unique insights into Rickettsiaceae evolution.</title>
        <authorList>
            <person name="Martijn J."/>
            <person name="Schulz F."/>
            <person name="Zaremba-Niedzwiedzka K."/>
            <person name="Viklund J."/>
            <person name="Stepanauskas R."/>
            <person name="Andersson S.G.E."/>
            <person name="Horn M."/>
            <person name="Guy L."/>
            <person name="Ettema T.J.G."/>
        </authorList>
    </citation>
    <scope>NUCLEOTIDE SEQUENCE [LARGE SCALE GENOMIC DNA]</scope>
    <source>
        <strain evidence="2 3">SCGC AAA041-L04</strain>
    </source>
</reference>
<keyword evidence="2" id="KW-0808">Transferase</keyword>
<protein>
    <submittedName>
        <fullName evidence="2">Cytidylyltransferase family protein</fullName>
    </submittedName>
</protein>
<proteinExistence type="predicted"/>
<feature type="transmembrane region" description="Helical" evidence="1">
    <location>
        <begin position="137"/>
        <end position="156"/>
    </location>
</feature>
<feature type="transmembrane region" description="Helical" evidence="1">
    <location>
        <begin position="162"/>
        <end position="181"/>
    </location>
</feature>
<evidence type="ECO:0000313" key="3">
    <source>
        <dbReference type="Proteomes" id="UP000033358"/>
    </source>
</evidence>
<feature type="transmembrane region" description="Helical" evidence="1">
    <location>
        <begin position="89"/>
        <end position="116"/>
    </location>
</feature>
<gene>
    <name evidence="2" type="ORF">SZ25_00062</name>
</gene>
<feature type="transmembrane region" description="Helical" evidence="1">
    <location>
        <begin position="21"/>
        <end position="50"/>
    </location>
</feature>
<dbReference type="InterPro" id="IPR037997">
    <property type="entry name" value="Dgk1-like"/>
</dbReference>
<comment type="caution">
    <text evidence="2">The sequence shown here is derived from an EMBL/GenBank/DDBJ whole genome shotgun (WGS) entry which is preliminary data.</text>
</comment>
<keyword evidence="2" id="KW-0548">Nucleotidyltransferase</keyword>
<keyword evidence="1" id="KW-0812">Transmembrane</keyword>
<dbReference type="GO" id="GO:0004143">
    <property type="term" value="F:ATP-dependent diacylglycerol kinase activity"/>
    <property type="evidence" value="ECO:0007669"/>
    <property type="project" value="InterPro"/>
</dbReference>
<accession>A0A0F5MQ72</accession>
<dbReference type="Proteomes" id="UP000033358">
    <property type="component" value="Unassembled WGS sequence"/>
</dbReference>
<keyword evidence="1" id="KW-1133">Transmembrane helix</keyword>
<dbReference type="PANTHER" id="PTHR31303">
    <property type="entry name" value="CTP-DEPENDENT DIACYLGLYCEROL KINASE 1"/>
    <property type="match status" value="1"/>
</dbReference>
<name>A0A0F5MQ72_9RICK</name>
<dbReference type="AlphaFoldDB" id="A0A0F5MQ72"/>